<protein>
    <recommendedName>
        <fullName evidence="6">VPS37 C-terminal domain-containing protein</fullName>
    </recommendedName>
</protein>
<comment type="subcellular location">
    <subcellularLocation>
        <location evidence="1">Endosome</location>
    </subcellularLocation>
</comment>
<dbReference type="InterPro" id="IPR016135">
    <property type="entry name" value="UBQ-conjugating_enzyme/RWD"/>
</dbReference>
<dbReference type="AlphaFoldDB" id="A0A2V0PFE6"/>
<dbReference type="GO" id="GO:0043162">
    <property type="term" value="P:ubiquitin-dependent protein catabolic process via the multivesicular body sorting pathway"/>
    <property type="evidence" value="ECO:0007669"/>
    <property type="project" value="TreeGrafter"/>
</dbReference>
<evidence type="ECO:0000256" key="4">
    <source>
        <dbReference type="ARBA" id="ARBA00022753"/>
    </source>
</evidence>
<dbReference type="STRING" id="307507.A0A2V0PFE6"/>
<comment type="caution">
    <text evidence="7">The sequence shown here is derived from an EMBL/GenBank/DDBJ whole genome shotgun (WGS) entry which is preliminary data.</text>
</comment>
<keyword evidence="8" id="KW-1185">Reference proteome</keyword>
<reference evidence="7 8" key="1">
    <citation type="journal article" date="2018" name="Sci. Rep.">
        <title>Raphidocelis subcapitata (=Pseudokirchneriella subcapitata) provides an insight into genome evolution and environmental adaptations in the Sphaeropleales.</title>
        <authorList>
            <person name="Suzuki S."/>
            <person name="Yamaguchi H."/>
            <person name="Nakajima N."/>
            <person name="Kawachi M."/>
        </authorList>
    </citation>
    <scope>NUCLEOTIDE SEQUENCE [LARGE SCALE GENOMIC DNA]</scope>
    <source>
        <strain evidence="7 8">NIES-35</strain>
    </source>
</reference>
<proteinExistence type="inferred from homology"/>
<evidence type="ECO:0000313" key="7">
    <source>
        <dbReference type="EMBL" id="GBF95927.1"/>
    </source>
</evidence>
<accession>A0A2V0PFE6</accession>
<evidence type="ECO:0000256" key="3">
    <source>
        <dbReference type="ARBA" id="ARBA00022448"/>
    </source>
</evidence>
<comment type="similarity">
    <text evidence="2">Belongs to the VPS37 family.</text>
</comment>
<dbReference type="Pfam" id="PF07200">
    <property type="entry name" value="Mod_r"/>
    <property type="match status" value="1"/>
</dbReference>
<keyword evidence="4" id="KW-0967">Endosome</keyword>
<dbReference type="OrthoDB" id="10260857at2759"/>
<gene>
    <name evidence="7" type="ORF">Rsub_08050</name>
</gene>
<feature type="domain" description="VPS37 C-terminal" evidence="6">
    <location>
        <begin position="172"/>
        <end position="312"/>
    </location>
</feature>
<sequence length="322" mass="33791">MAYGGYSPYGALEPERGQHVDALLRRFPAKPINPDRSVFDLPLELRGGKATALRISLPPHFPQERPVLAVLLPVVHPAVDGTGRLRTPALSGWVYGQSSLVDVVAEAVATLTSAVVDARQPGGPAGAAAYPPGYPVPPGAAAPGTNSPTHLSSAAAAAAGGQLPDVGRLAPSQLATLLSDEEEYKKVLRGVVAGSQMAAALEDIRVKNRQLAASNLSQQGAIAEARNQLAVVRSSEYQAIRARFDELLARQAKVSKVLGGPLFRERLEDAVSEADAASAALGAAFLAGQLPLEQFLEQYVDARARHHALDLKRQAAEAVLHA</sequence>
<keyword evidence="3" id="KW-0813">Transport</keyword>
<organism evidence="7 8">
    <name type="scientific">Raphidocelis subcapitata</name>
    <dbReference type="NCBI Taxonomy" id="307507"/>
    <lineage>
        <taxon>Eukaryota</taxon>
        <taxon>Viridiplantae</taxon>
        <taxon>Chlorophyta</taxon>
        <taxon>core chlorophytes</taxon>
        <taxon>Chlorophyceae</taxon>
        <taxon>CS clade</taxon>
        <taxon>Sphaeropleales</taxon>
        <taxon>Selenastraceae</taxon>
        <taxon>Raphidocelis</taxon>
    </lineage>
</organism>
<dbReference type="CDD" id="cd11685">
    <property type="entry name" value="UEV_TSG101-like"/>
    <property type="match status" value="1"/>
</dbReference>
<dbReference type="Gene3D" id="3.10.110.10">
    <property type="entry name" value="Ubiquitin Conjugating Enzyme"/>
    <property type="match status" value="1"/>
</dbReference>
<evidence type="ECO:0000313" key="8">
    <source>
        <dbReference type="Proteomes" id="UP000247498"/>
    </source>
</evidence>
<dbReference type="GO" id="GO:0006623">
    <property type="term" value="P:protein targeting to vacuole"/>
    <property type="evidence" value="ECO:0007669"/>
    <property type="project" value="TreeGrafter"/>
</dbReference>
<dbReference type="EMBL" id="BDRX01000072">
    <property type="protein sequence ID" value="GBF95927.1"/>
    <property type="molecule type" value="Genomic_DNA"/>
</dbReference>
<evidence type="ECO:0000256" key="5">
    <source>
        <dbReference type="ARBA" id="ARBA00022927"/>
    </source>
</evidence>
<evidence type="ECO:0000256" key="1">
    <source>
        <dbReference type="ARBA" id="ARBA00004177"/>
    </source>
</evidence>
<dbReference type="InParanoid" id="A0A2V0PFE6"/>
<dbReference type="PANTHER" id="PTHR13678">
    <property type="entry name" value="VACUOLAR PROTEIN SORTING-ASSOCIATED PROTEIN 37"/>
    <property type="match status" value="1"/>
</dbReference>
<dbReference type="PANTHER" id="PTHR13678:SF2">
    <property type="entry name" value="VACUOLAR PROTEIN SORTING-ASSOCIATED PROTEIN 37A"/>
    <property type="match status" value="1"/>
</dbReference>
<keyword evidence="5" id="KW-0653">Protein transport</keyword>
<name>A0A2V0PFE6_9CHLO</name>
<dbReference type="GO" id="GO:0000813">
    <property type="term" value="C:ESCRT I complex"/>
    <property type="evidence" value="ECO:0007669"/>
    <property type="project" value="UniProtKB-ARBA"/>
</dbReference>
<dbReference type="Proteomes" id="UP000247498">
    <property type="component" value="Unassembled WGS sequence"/>
</dbReference>
<dbReference type="GO" id="GO:0006612">
    <property type="term" value="P:protein targeting to membrane"/>
    <property type="evidence" value="ECO:0007669"/>
    <property type="project" value="TreeGrafter"/>
</dbReference>
<dbReference type="FunCoup" id="A0A2V0PFE6">
    <property type="interactions" value="1073"/>
</dbReference>
<dbReference type="InterPro" id="IPR009851">
    <property type="entry name" value="Mod_r"/>
</dbReference>
<dbReference type="SUPFAM" id="SSF54495">
    <property type="entry name" value="UBC-like"/>
    <property type="match status" value="1"/>
</dbReference>
<evidence type="ECO:0000259" key="6">
    <source>
        <dbReference type="Pfam" id="PF07200"/>
    </source>
</evidence>
<evidence type="ECO:0000256" key="2">
    <source>
        <dbReference type="ARBA" id="ARBA00007617"/>
    </source>
</evidence>